<protein>
    <submittedName>
        <fullName evidence="7">YIP1 family protein</fullName>
    </submittedName>
</protein>
<evidence type="ECO:0000256" key="4">
    <source>
        <dbReference type="ARBA" id="ARBA00023136"/>
    </source>
</evidence>
<dbReference type="AlphaFoldDB" id="A0A927C982"/>
<dbReference type="Proteomes" id="UP000639396">
    <property type="component" value="Unassembled WGS sequence"/>
</dbReference>
<evidence type="ECO:0000259" key="6">
    <source>
        <dbReference type="Pfam" id="PF04893"/>
    </source>
</evidence>
<evidence type="ECO:0000313" key="8">
    <source>
        <dbReference type="Proteomes" id="UP000639396"/>
    </source>
</evidence>
<organism evidence="7 8">
    <name type="scientific">Paenibacillus oceani</name>
    <dbReference type="NCBI Taxonomy" id="2772510"/>
    <lineage>
        <taxon>Bacteria</taxon>
        <taxon>Bacillati</taxon>
        <taxon>Bacillota</taxon>
        <taxon>Bacilli</taxon>
        <taxon>Bacillales</taxon>
        <taxon>Paenibacillaceae</taxon>
        <taxon>Paenibacillus</taxon>
    </lineage>
</organism>
<comment type="subcellular location">
    <subcellularLocation>
        <location evidence="1">Membrane</location>
        <topology evidence="1">Multi-pass membrane protein</topology>
    </subcellularLocation>
</comment>
<accession>A0A927C982</accession>
<feature type="transmembrane region" description="Helical" evidence="5">
    <location>
        <begin position="148"/>
        <end position="173"/>
    </location>
</feature>
<feature type="transmembrane region" description="Helical" evidence="5">
    <location>
        <begin position="116"/>
        <end position="136"/>
    </location>
</feature>
<keyword evidence="3 5" id="KW-1133">Transmembrane helix</keyword>
<evidence type="ECO:0000256" key="2">
    <source>
        <dbReference type="ARBA" id="ARBA00022692"/>
    </source>
</evidence>
<reference evidence="7" key="1">
    <citation type="submission" date="2020-09" db="EMBL/GenBank/DDBJ databases">
        <title>A novel bacterium of genus Paenibacillus, isolated from South China Sea.</title>
        <authorList>
            <person name="Huang H."/>
            <person name="Mo K."/>
            <person name="Hu Y."/>
        </authorList>
    </citation>
    <scope>NUCLEOTIDE SEQUENCE</scope>
    <source>
        <strain evidence="7">IB182363</strain>
    </source>
</reference>
<feature type="transmembrane region" description="Helical" evidence="5">
    <location>
        <begin position="80"/>
        <end position="104"/>
    </location>
</feature>
<dbReference type="RefSeq" id="WP_190926607.1">
    <property type="nucleotide sequence ID" value="NZ_JACXJA010000008.1"/>
</dbReference>
<evidence type="ECO:0000256" key="1">
    <source>
        <dbReference type="ARBA" id="ARBA00004141"/>
    </source>
</evidence>
<sequence length="254" mass="28988">MNALNLQPDHNEAKRRRFPFRIPSVALFRASGYTPDLLSSGFWAQLARDVGYQLKQSLRVLKHPFEVFWEIRYRPEGSMWAAVLLLASGYSVHVLSQLATSYLFNPSGDDMVNPLTLLLQSLLPWVTWVFANYLIGSIMKGQGRWTEVFVGSAYALMPFLLLSLPLAILSNILTLNERVVYDFGNVAMVCWTLFLFFVMAKEIHNYDIGETVLNVVLSVLFMIAIWILLFILAGLTFQLYDFVSQIVKEVSYRG</sequence>
<keyword evidence="8" id="KW-1185">Reference proteome</keyword>
<name>A0A927C982_9BACL</name>
<proteinExistence type="predicted"/>
<gene>
    <name evidence="7" type="ORF">IDH45_08690</name>
</gene>
<evidence type="ECO:0000256" key="3">
    <source>
        <dbReference type="ARBA" id="ARBA00022989"/>
    </source>
</evidence>
<dbReference type="InterPro" id="IPR006977">
    <property type="entry name" value="Yip1_dom"/>
</dbReference>
<feature type="domain" description="Yip1" evidence="6">
    <location>
        <begin position="59"/>
        <end position="228"/>
    </location>
</feature>
<keyword evidence="4 5" id="KW-0472">Membrane</keyword>
<dbReference type="GO" id="GO:0016020">
    <property type="term" value="C:membrane"/>
    <property type="evidence" value="ECO:0007669"/>
    <property type="project" value="UniProtKB-SubCell"/>
</dbReference>
<feature type="transmembrane region" description="Helical" evidence="5">
    <location>
        <begin position="179"/>
        <end position="200"/>
    </location>
</feature>
<comment type="caution">
    <text evidence="7">The sequence shown here is derived from an EMBL/GenBank/DDBJ whole genome shotgun (WGS) entry which is preliminary data.</text>
</comment>
<dbReference type="Pfam" id="PF04893">
    <property type="entry name" value="Yip1"/>
    <property type="match status" value="1"/>
</dbReference>
<keyword evidence="2 5" id="KW-0812">Transmembrane</keyword>
<evidence type="ECO:0000313" key="7">
    <source>
        <dbReference type="EMBL" id="MBD2862056.1"/>
    </source>
</evidence>
<feature type="transmembrane region" description="Helical" evidence="5">
    <location>
        <begin position="212"/>
        <end position="235"/>
    </location>
</feature>
<evidence type="ECO:0000256" key="5">
    <source>
        <dbReference type="SAM" id="Phobius"/>
    </source>
</evidence>
<dbReference type="EMBL" id="JACXJA010000008">
    <property type="protein sequence ID" value="MBD2862056.1"/>
    <property type="molecule type" value="Genomic_DNA"/>
</dbReference>